<protein>
    <submittedName>
        <fullName evidence="1">Uncharacterized protein</fullName>
    </submittedName>
</protein>
<feature type="non-terminal residue" evidence="1">
    <location>
        <position position="1"/>
    </location>
</feature>
<feature type="non-terminal residue" evidence="1">
    <location>
        <position position="174"/>
    </location>
</feature>
<dbReference type="Proteomes" id="UP001218218">
    <property type="component" value="Unassembled WGS sequence"/>
</dbReference>
<gene>
    <name evidence="1" type="ORF">DFH08DRAFT_615129</name>
</gene>
<evidence type="ECO:0000313" key="2">
    <source>
        <dbReference type="Proteomes" id="UP001218218"/>
    </source>
</evidence>
<dbReference type="EMBL" id="JARIHO010000009">
    <property type="protein sequence ID" value="KAJ7355154.1"/>
    <property type="molecule type" value="Genomic_DNA"/>
</dbReference>
<keyword evidence="2" id="KW-1185">Reference proteome</keyword>
<sequence>YLPENVFVVGLLPSPFKPDAVLLTHLMDPIVKTILKYQPPGKKIVTHYHTEGVLVQTRIIPLIADLPAAREAGGFLSHSAIQYCWFCLLTSDENARLDHLSWHYRTGEQVRRDAKDWKKLETLKDRNQKAKETGVWFSSLHLQPFWDPVKYTILGFMHNWLEGVLEHQLRVLWG</sequence>
<dbReference type="AlphaFoldDB" id="A0AAD7EVX3"/>
<name>A0AAD7EVX3_9AGAR</name>
<accession>A0AAD7EVX3</accession>
<reference evidence="1" key="1">
    <citation type="submission" date="2023-03" db="EMBL/GenBank/DDBJ databases">
        <title>Massive genome expansion in bonnet fungi (Mycena s.s.) driven by repeated elements and novel gene families across ecological guilds.</title>
        <authorList>
            <consortium name="Lawrence Berkeley National Laboratory"/>
            <person name="Harder C.B."/>
            <person name="Miyauchi S."/>
            <person name="Viragh M."/>
            <person name="Kuo A."/>
            <person name="Thoen E."/>
            <person name="Andreopoulos B."/>
            <person name="Lu D."/>
            <person name="Skrede I."/>
            <person name="Drula E."/>
            <person name="Henrissat B."/>
            <person name="Morin E."/>
            <person name="Kohler A."/>
            <person name="Barry K."/>
            <person name="LaButti K."/>
            <person name="Morin E."/>
            <person name="Salamov A."/>
            <person name="Lipzen A."/>
            <person name="Mereny Z."/>
            <person name="Hegedus B."/>
            <person name="Baldrian P."/>
            <person name="Stursova M."/>
            <person name="Weitz H."/>
            <person name="Taylor A."/>
            <person name="Grigoriev I.V."/>
            <person name="Nagy L.G."/>
            <person name="Martin F."/>
            <person name="Kauserud H."/>
        </authorList>
    </citation>
    <scope>NUCLEOTIDE SEQUENCE</scope>
    <source>
        <strain evidence="1">CBHHK002</strain>
    </source>
</reference>
<proteinExistence type="predicted"/>
<comment type="caution">
    <text evidence="1">The sequence shown here is derived from an EMBL/GenBank/DDBJ whole genome shotgun (WGS) entry which is preliminary data.</text>
</comment>
<organism evidence="1 2">
    <name type="scientific">Mycena albidolilacea</name>
    <dbReference type="NCBI Taxonomy" id="1033008"/>
    <lineage>
        <taxon>Eukaryota</taxon>
        <taxon>Fungi</taxon>
        <taxon>Dikarya</taxon>
        <taxon>Basidiomycota</taxon>
        <taxon>Agaricomycotina</taxon>
        <taxon>Agaricomycetes</taxon>
        <taxon>Agaricomycetidae</taxon>
        <taxon>Agaricales</taxon>
        <taxon>Marasmiineae</taxon>
        <taxon>Mycenaceae</taxon>
        <taxon>Mycena</taxon>
    </lineage>
</organism>
<evidence type="ECO:0000313" key="1">
    <source>
        <dbReference type="EMBL" id="KAJ7355154.1"/>
    </source>
</evidence>